<dbReference type="FunFam" id="3.30.40.10:FF:000634">
    <property type="entry name" value="Peroxisome assembly protein 12"/>
    <property type="match status" value="1"/>
</dbReference>
<dbReference type="EMBL" id="CADEPI010000049">
    <property type="protein sequence ID" value="CAB3369991.1"/>
    <property type="molecule type" value="Genomic_DNA"/>
</dbReference>
<keyword evidence="6" id="KW-0812">Transmembrane</keyword>
<evidence type="ECO:0000313" key="17">
    <source>
        <dbReference type="EMBL" id="CAB3369991.1"/>
    </source>
</evidence>
<evidence type="ECO:0000256" key="11">
    <source>
        <dbReference type="ARBA" id="ARBA00022989"/>
    </source>
</evidence>
<evidence type="ECO:0000259" key="16">
    <source>
        <dbReference type="Pfam" id="PF04757"/>
    </source>
</evidence>
<evidence type="ECO:0000256" key="2">
    <source>
        <dbReference type="ARBA" id="ARBA00004906"/>
    </source>
</evidence>
<evidence type="ECO:0000256" key="5">
    <source>
        <dbReference type="ARBA" id="ARBA00022448"/>
    </source>
</evidence>
<keyword evidence="13 15" id="KW-0576">Peroxisome</keyword>
<dbReference type="GO" id="GO:0008270">
    <property type="term" value="F:zinc ion binding"/>
    <property type="evidence" value="ECO:0007669"/>
    <property type="project" value="UniProtKB-KW"/>
</dbReference>
<evidence type="ECO:0000256" key="6">
    <source>
        <dbReference type="ARBA" id="ARBA00022692"/>
    </source>
</evidence>
<evidence type="ECO:0000256" key="10">
    <source>
        <dbReference type="ARBA" id="ARBA00022927"/>
    </source>
</evidence>
<evidence type="ECO:0000313" key="18">
    <source>
        <dbReference type="Proteomes" id="UP000494165"/>
    </source>
</evidence>
<dbReference type="GO" id="GO:0016558">
    <property type="term" value="P:protein import into peroxisome matrix"/>
    <property type="evidence" value="ECO:0007669"/>
    <property type="project" value="UniProtKB-UniRule"/>
</dbReference>
<dbReference type="SUPFAM" id="SSF57850">
    <property type="entry name" value="RING/U-box"/>
    <property type="match status" value="1"/>
</dbReference>
<keyword evidence="11" id="KW-1133">Transmembrane helix</keyword>
<dbReference type="GO" id="GO:1990429">
    <property type="term" value="C:peroxisomal importomer complex"/>
    <property type="evidence" value="ECO:0007669"/>
    <property type="project" value="TreeGrafter"/>
</dbReference>
<keyword evidence="5" id="KW-0813">Transport</keyword>
<keyword evidence="9" id="KW-0862">Zinc</keyword>
<comment type="pathway">
    <text evidence="2">Protein modification; protein ubiquitination.</text>
</comment>
<dbReference type="CDD" id="cd16451">
    <property type="entry name" value="mRING_PEX12"/>
    <property type="match status" value="1"/>
</dbReference>
<dbReference type="Pfam" id="PF04757">
    <property type="entry name" value="Pex2_Pex12"/>
    <property type="match status" value="1"/>
</dbReference>
<dbReference type="PIRSF" id="PIRSF038074">
    <property type="entry name" value="Peroxisome_assembly_p12"/>
    <property type="match status" value="1"/>
</dbReference>
<dbReference type="Gene3D" id="3.30.40.10">
    <property type="entry name" value="Zinc/RING finger domain, C3HC4 (zinc finger)"/>
    <property type="match status" value="1"/>
</dbReference>
<evidence type="ECO:0000256" key="15">
    <source>
        <dbReference type="PIRNR" id="PIRNR038074"/>
    </source>
</evidence>
<evidence type="ECO:0000256" key="4">
    <source>
        <dbReference type="ARBA" id="ARBA00018980"/>
    </source>
</evidence>
<evidence type="ECO:0000256" key="3">
    <source>
        <dbReference type="ARBA" id="ARBA00008704"/>
    </source>
</evidence>
<keyword evidence="7" id="KW-0479">Metal-binding</keyword>
<dbReference type="PANTHER" id="PTHR12888:SF0">
    <property type="entry name" value="PEROXISOME ASSEMBLY PROTEIN 12"/>
    <property type="match status" value="1"/>
</dbReference>
<evidence type="ECO:0000256" key="12">
    <source>
        <dbReference type="ARBA" id="ARBA00023136"/>
    </source>
</evidence>
<dbReference type="GO" id="GO:0005778">
    <property type="term" value="C:peroxisomal membrane"/>
    <property type="evidence" value="ECO:0007669"/>
    <property type="project" value="UniProtKB-SubCell"/>
</dbReference>
<reference evidence="17 18" key="1">
    <citation type="submission" date="2020-04" db="EMBL/GenBank/DDBJ databases">
        <authorList>
            <person name="Alioto T."/>
            <person name="Alioto T."/>
            <person name="Gomez Garrido J."/>
        </authorList>
    </citation>
    <scope>NUCLEOTIDE SEQUENCE [LARGE SCALE GENOMIC DNA]</scope>
</reference>
<evidence type="ECO:0000256" key="9">
    <source>
        <dbReference type="ARBA" id="ARBA00022833"/>
    </source>
</evidence>
<organism evidence="17 18">
    <name type="scientific">Cloeon dipterum</name>
    <dbReference type="NCBI Taxonomy" id="197152"/>
    <lineage>
        <taxon>Eukaryota</taxon>
        <taxon>Metazoa</taxon>
        <taxon>Ecdysozoa</taxon>
        <taxon>Arthropoda</taxon>
        <taxon>Hexapoda</taxon>
        <taxon>Insecta</taxon>
        <taxon>Pterygota</taxon>
        <taxon>Palaeoptera</taxon>
        <taxon>Ephemeroptera</taxon>
        <taxon>Pisciforma</taxon>
        <taxon>Baetidae</taxon>
        <taxon>Cloeon</taxon>
    </lineage>
</organism>
<dbReference type="GO" id="GO:0004842">
    <property type="term" value="F:ubiquitin-protein transferase activity"/>
    <property type="evidence" value="ECO:0007669"/>
    <property type="project" value="TreeGrafter"/>
</dbReference>
<gene>
    <name evidence="17" type="ORF">CLODIP_2_CD14684</name>
</gene>
<evidence type="ECO:0000256" key="8">
    <source>
        <dbReference type="ARBA" id="ARBA00022771"/>
    </source>
</evidence>
<dbReference type="GO" id="GO:0006513">
    <property type="term" value="P:protein monoubiquitination"/>
    <property type="evidence" value="ECO:0007669"/>
    <property type="project" value="TreeGrafter"/>
</dbReference>
<dbReference type="InterPro" id="IPR006845">
    <property type="entry name" value="Pex_N"/>
</dbReference>
<evidence type="ECO:0000256" key="14">
    <source>
        <dbReference type="ARBA" id="ARBA00029692"/>
    </source>
</evidence>
<comment type="subcellular location">
    <subcellularLocation>
        <location evidence="1">Peroxisome membrane</location>
        <topology evidence="1">Multi-pass membrane protein</topology>
    </subcellularLocation>
</comment>
<keyword evidence="8" id="KW-0863">Zinc-finger</keyword>
<keyword evidence="10" id="KW-0653">Protein transport</keyword>
<comment type="function">
    <text evidence="15">Component of a retrotranslocation channel required for peroxisome organization by mediating export of the PEX5 receptor from peroxisomes to the cytosol, thereby promoting PEX5 recycling.</text>
</comment>
<comment type="similarity">
    <text evidence="3 15">Belongs to the pex2/pex10/pex12 family.</text>
</comment>
<dbReference type="InterPro" id="IPR013083">
    <property type="entry name" value="Znf_RING/FYVE/PHD"/>
</dbReference>
<accession>A0A8S1CM64</accession>
<evidence type="ECO:0000256" key="13">
    <source>
        <dbReference type="ARBA" id="ARBA00023140"/>
    </source>
</evidence>
<proteinExistence type="inferred from homology"/>
<evidence type="ECO:0000256" key="1">
    <source>
        <dbReference type="ARBA" id="ARBA00004585"/>
    </source>
</evidence>
<sequence length="317" mass="36103">MAERGAFLTSTTVSRPSFFEVLAQENLASTIHPALKRIANFLAASNPRVYGWILQWFDEIYLVFNYCVQTHYLRNYGASFAETFYGLKRVSLNKPNAAFLTTKQKNLSLVVIVLIDYVKNKLALLIEEWKNRSNLEPPKALFLKYWANMQVLWRAVSLANLLSYMNGGTDYHSPLMRFAGVGLKNAEEETELRDTSNLSIWRRAIALIGPGLARCLEISAFTLQFLQWWHGDDGPRTKLVALPVPSAPPLLPGGQEYSGLCPLCLRPWNIETVLPVSGFVFCYKCIFQHLKETKRCPVTNYPATTDDLLRIYSMRNH</sequence>
<comment type="caution">
    <text evidence="17">The sequence shown here is derived from an EMBL/GenBank/DDBJ whole genome shotgun (WGS) entry which is preliminary data.</text>
</comment>
<name>A0A8S1CM64_9INSE</name>
<keyword evidence="18" id="KW-1185">Reference proteome</keyword>
<feature type="domain" description="Pex N-terminal" evidence="16">
    <location>
        <begin position="24"/>
        <end position="230"/>
    </location>
</feature>
<dbReference type="InterPro" id="IPR017375">
    <property type="entry name" value="PEX12"/>
</dbReference>
<dbReference type="AlphaFoldDB" id="A0A8S1CM64"/>
<dbReference type="PANTHER" id="PTHR12888">
    <property type="entry name" value="PEROXISOME ASSEMBLY PROTEIN 12 PEROXIN-12"/>
    <property type="match status" value="1"/>
</dbReference>
<dbReference type="Proteomes" id="UP000494165">
    <property type="component" value="Unassembled WGS sequence"/>
</dbReference>
<keyword evidence="12 15" id="KW-0472">Membrane</keyword>
<evidence type="ECO:0000256" key="7">
    <source>
        <dbReference type="ARBA" id="ARBA00022723"/>
    </source>
</evidence>
<protein>
    <recommendedName>
        <fullName evidence="4 15">Peroxisome assembly protein 12</fullName>
    </recommendedName>
    <alternativeName>
        <fullName evidence="14 15">Peroxin-12</fullName>
    </alternativeName>
</protein>
<dbReference type="OrthoDB" id="107372at2759"/>